<feature type="transmembrane region" description="Helical" evidence="5">
    <location>
        <begin position="44"/>
        <end position="65"/>
    </location>
</feature>
<comment type="subcellular location">
    <subcellularLocation>
        <location evidence="1">Membrane</location>
        <topology evidence="1">Multi-pass membrane protein</topology>
    </subcellularLocation>
</comment>
<feature type="transmembrane region" description="Helical" evidence="5">
    <location>
        <begin position="398"/>
        <end position="415"/>
    </location>
</feature>
<dbReference type="Proteomes" id="UP001596226">
    <property type="component" value="Unassembled WGS sequence"/>
</dbReference>
<comment type="caution">
    <text evidence="7">The sequence shown here is derived from an EMBL/GenBank/DDBJ whole genome shotgun (WGS) entry which is preliminary data.</text>
</comment>
<evidence type="ECO:0000256" key="4">
    <source>
        <dbReference type="ARBA" id="ARBA00023136"/>
    </source>
</evidence>
<evidence type="ECO:0000259" key="6">
    <source>
        <dbReference type="Pfam" id="PF04932"/>
    </source>
</evidence>
<feature type="transmembrane region" description="Helical" evidence="5">
    <location>
        <begin position="71"/>
        <end position="89"/>
    </location>
</feature>
<evidence type="ECO:0000256" key="3">
    <source>
        <dbReference type="ARBA" id="ARBA00022989"/>
    </source>
</evidence>
<dbReference type="EMBL" id="JBHSQS010000002">
    <property type="protein sequence ID" value="MFC5922282.1"/>
    <property type="molecule type" value="Genomic_DNA"/>
</dbReference>
<proteinExistence type="predicted"/>
<feature type="transmembrane region" description="Helical" evidence="5">
    <location>
        <begin position="262"/>
        <end position="280"/>
    </location>
</feature>
<feature type="transmembrane region" description="Helical" evidence="5">
    <location>
        <begin position="375"/>
        <end position="392"/>
    </location>
</feature>
<feature type="transmembrane region" description="Helical" evidence="5">
    <location>
        <begin position="150"/>
        <end position="172"/>
    </location>
</feature>
<keyword evidence="4 5" id="KW-0472">Membrane</keyword>
<keyword evidence="8" id="KW-1185">Reference proteome</keyword>
<feature type="domain" description="O-antigen ligase-related" evidence="6">
    <location>
        <begin position="224"/>
        <end position="357"/>
    </location>
</feature>
<keyword evidence="2 5" id="KW-0812">Transmembrane</keyword>
<dbReference type="PANTHER" id="PTHR37422">
    <property type="entry name" value="TEICHURONIC ACID BIOSYNTHESIS PROTEIN TUAE"/>
    <property type="match status" value="1"/>
</dbReference>
<gene>
    <name evidence="7" type="ORF">ACFQGL_02855</name>
</gene>
<evidence type="ECO:0000313" key="7">
    <source>
        <dbReference type="EMBL" id="MFC5922282.1"/>
    </source>
</evidence>
<sequence>MTAAPPRNGSPDALRQHPAPSAGLAPAPLTAVGRRSAATANPGLRPAGPTGSLPAVLVLCVAAYLVARPPWWSFNYVAILAVLAVVLTGRLPRLRALDTVALLTAGWAAASVLWSSRTDLTGAAAYRYISVCLLFVACRHVVRGRRDLLLVGWTYLAGCTVVAFEVATGARAQGEVVLFAERYGIDGAEVNGTAYTLAVGVVLALVLAAAGRGRAVLRVAPLALAALLGYGVLLTGSRGAAIGIVFGVGAALATRVLPRLTGVTVAAVATALIVLVPWGLTPRAELLWLDNLYGRPTGDISGRLSIWPYALSTWSESPLAGSGAGVFIGTNPFDIGPHNLLLTVGNDLGLIGVLLYFGTMAGALVVAARTGRAGLLLACAFTGAMLPIWLTGQWETSLAFWLVLGLVTVLPGIWGPPHPPVAPRHARARHRHPHVPVPLATRTTTLAAARSRVSRRTAAS</sequence>
<feature type="transmembrane region" description="Helical" evidence="5">
    <location>
        <begin position="215"/>
        <end position="233"/>
    </location>
</feature>
<feature type="transmembrane region" description="Helical" evidence="5">
    <location>
        <begin position="192"/>
        <end position="210"/>
    </location>
</feature>
<feature type="transmembrane region" description="Helical" evidence="5">
    <location>
        <begin position="348"/>
        <end position="368"/>
    </location>
</feature>
<protein>
    <submittedName>
        <fullName evidence="7">O-antigen ligase family protein</fullName>
    </submittedName>
</protein>
<dbReference type="RefSeq" id="WP_377504846.1">
    <property type="nucleotide sequence ID" value="NZ_JBHSQS010000002.1"/>
</dbReference>
<feature type="transmembrane region" description="Helical" evidence="5">
    <location>
        <begin position="96"/>
        <end position="114"/>
    </location>
</feature>
<name>A0ABW1H1E1_9ACTN</name>
<reference evidence="8" key="1">
    <citation type="journal article" date="2019" name="Int. J. Syst. Evol. Microbiol.">
        <title>The Global Catalogue of Microorganisms (GCM) 10K type strain sequencing project: providing services to taxonomists for standard genome sequencing and annotation.</title>
        <authorList>
            <consortium name="The Broad Institute Genomics Platform"/>
            <consortium name="The Broad Institute Genome Sequencing Center for Infectious Disease"/>
            <person name="Wu L."/>
            <person name="Ma J."/>
        </authorList>
    </citation>
    <scope>NUCLEOTIDE SEQUENCE [LARGE SCALE GENOMIC DNA]</scope>
    <source>
        <strain evidence="8">CGMCC 4.7144</strain>
    </source>
</reference>
<dbReference type="InterPro" id="IPR051533">
    <property type="entry name" value="WaaL-like"/>
</dbReference>
<feature type="transmembrane region" description="Helical" evidence="5">
    <location>
        <begin position="120"/>
        <end position="138"/>
    </location>
</feature>
<dbReference type="InterPro" id="IPR007016">
    <property type="entry name" value="O-antigen_ligase-rel_domated"/>
</dbReference>
<accession>A0ABW1H1E1</accession>
<evidence type="ECO:0000256" key="5">
    <source>
        <dbReference type="SAM" id="Phobius"/>
    </source>
</evidence>
<evidence type="ECO:0000313" key="8">
    <source>
        <dbReference type="Proteomes" id="UP001596226"/>
    </source>
</evidence>
<evidence type="ECO:0000256" key="1">
    <source>
        <dbReference type="ARBA" id="ARBA00004141"/>
    </source>
</evidence>
<dbReference type="Pfam" id="PF04932">
    <property type="entry name" value="Wzy_C"/>
    <property type="match status" value="1"/>
</dbReference>
<dbReference type="PANTHER" id="PTHR37422:SF13">
    <property type="entry name" value="LIPOPOLYSACCHARIDE BIOSYNTHESIS PROTEIN PA4999-RELATED"/>
    <property type="match status" value="1"/>
</dbReference>
<evidence type="ECO:0000256" key="2">
    <source>
        <dbReference type="ARBA" id="ARBA00022692"/>
    </source>
</evidence>
<feature type="transmembrane region" description="Helical" evidence="5">
    <location>
        <begin position="239"/>
        <end position="257"/>
    </location>
</feature>
<dbReference type="GO" id="GO:0016874">
    <property type="term" value="F:ligase activity"/>
    <property type="evidence" value="ECO:0007669"/>
    <property type="project" value="UniProtKB-KW"/>
</dbReference>
<keyword evidence="3 5" id="KW-1133">Transmembrane helix</keyword>
<organism evidence="7 8">
    <name type="scientific">Micromonospora vulcania</name>
    <dbReference type="NCBI Taxonomy" id="1441873"/>
    <lineage>
        <taxon>Bacteria</taxon>
        <taxon>Bacillati</taxon>
        <taxon>Actinomycetota</taxon>
        <taxon>Actinomycetes</taxon>
        <taxon>Micromonosporales</taxon>
        <taxon>Micromonosporaceae</taxon>
        <taxon>Micromonospora</taxon>
    </lineage>
</organism>
<keyword evidence="7" id="KW-0436">Ligase</keyword>